<evidence type="ECO:0000256" key="16">
    <source>
        <dbReference type="ARBA" id="ARBA00084039"/>
    </source>
</evidence>
<evidence type="ECO:0000256" key="7">
    <source>
        <dbReference type="ARBA" id="ARBA00022723"/>
    </source>
</evidence>
<evidence type="ECO:0000313" key="19">
    <source>
        <dbReference type="Proteomes" id="UP000308197"/>
    </source>
</evidence>
<dbReference type="GO" id="GO:0005737">
    <property type="term" value="C:cytoplasm"/>
    <property type="evidence" value="ECO:0007669"/>
    <property type="project" value="UniProtKB-SubCell"/>
</dbReference>
<comment type="function">
    <text evidence="12">Catalyzes the hydrolytic deamination of cytosine to uracil or 5-methylcytosine to thymine. Is involved in the pyrimidine salvage pathway, which allows the cell to utilize cytosine for pyrimidine nucleotide synthesis.</text>
</comment>
<evidence type="ECO:0000256" key="1">
    <source>
        <dbReference type="ARBA" id="ARBA00001947"/>
    </source>
</evidence>
<dbReference type="GO" id="GO:0008835">
    <property type="term" value="F:diaminohydroxyphosphoribosylaminopyrimidine deaminase activity"/>
    <property type="evidence" value="ECO:0007669"/>
    <property type="project" value="TreeGrafter"/>
</dbReference>
<keyword evidence="19" id="KW-1185">Reference proteome</keyword>
<comment type="subcellular location">
    <subcellularLocation>
        <location evidence="3">Cytoplasm</location>
    </subcellularLocation>
    <subcellularLocation>
        <location evidence="2">Nucleus</location>
    </subcellularLocation>
</comment>
<dbReference type="Gene3D" id="3.40.140.10">
    <property type="entry name" value="Cytidine Deaminase, domain 2"/>
    <property type="match status" value="1"/>
</dbReference>
<dbReference type="AlphaFoldDB" id="A0A5C3PEP5"/>
<reference evidence="18 19" key="1">
    <citation type="journal article" date="2019" name="Nat. Ecol. Evol.">
        <title>Megaphylogeny resolves global patterns of mushroom evolution.</title>
        <authorList>
            <person name="Varga T."/>
            <person name="Krizsan K."/>
            <person name="Foldi C."/>
            <person name="Dima B."/>
            <person name="Sanchez-Garcia M."/>
            <person name="Sanchez-Ramirez S."/>
            <person name="Szollosi G.J."/>
            <person name="Szarkandi J.G."/>
            <person name="Papp V."/>
            <person name="Albert L."/>
            <person name="Andreopoulos W."/>
            <person name="Angelini C."/>
            <person name="Antonin V."/>
            <person name="Barry K.W."/>
            <person name="Bougher N.L."/>
            <person name="Buchanan P."/>
            <person name="Buyck B."/>
            <person name="Bense V."/>
            <person name="Catcheside P."/>
            <person name="Chovatia M."/>
            <person name="Cooper J."/>
            <person name="Damon W."/>
            <person name="Desjardin D."/>
            <person name="Finy P."/>
            <person name="Geml J."/>
            <person name="Haridas S."/>
            <person name="Hughes K."/>
            <person name="Justo A."/>
            <person name="Karasinski D."/>
            <person name="Kautmanova I."/>
            <person name="Kiss B."/>
            <person name="Kocsube S."/>
            <person name="Kotiranta H."/>
            <person name="LaButti K.M."/>
            <person name="Lechner B.E."/>
            <person name="Liimatainen K."/>
            <person name="Lipzen A."/>
            <person name="Lukacs Z."/>
            <person name="Mihaltcheva S."/>
            <person name="Morgado L.N."/>
            <person name="Niskanen T."/>
            <person name="Noordeloos M.E."/>
            <person name="Ohm R.A."/>
            <person name="Ortiz-Santana B."/>
            <person name="Ovrebo C."/>
            <person name="Racz N."/>
            <person name="Riley R."/>
            <person name="Savchenko A."/>
            <person name="Shiryaev A."/>
            <person name="Soop K."/>
            <person name="Spirin V."/>
            <person name="Szebenyi C."/>
            <person name="Tomsovsky M."/>
            <person name="Tulloss R.E."/>
            <person name="Uehling J."/>
            <person name="Grigoriev I.V."/>
            <person name="Vagvolgyi C."/>
            <person name="Papp T."/>
            <person name="Martin F.M."/>
            <person name="Miettinen O."/>
            <person name="Hibbett D.S."/>
            <person name="Nagy L.G."/>
        </authorList>
    </citation>
    <scope>NUCLEOTIDE SEQUENCE [LARGE SCALE GENOMIC DNA]</scope>
    <source>
        <strain evidence="18 19">HHB13444</strain>
    </source>
</reference>
<dbReference type="SUPFAM" id="SSF53927">
    <property type="entry name" value="Cytidine deaminase-like"/>
    <property type="match status" value="1"/>
</dbReference>
<evidence type="ECO:0000256" key="5">
    <source>
        <dbReference type="ARBA" id="ARBA00011738"/>
    </source>
</evidence>
<protein>
    <recommendedName>
        <fullName evidence="15">Cytosine deaminase</fullName>
        <ecNumber evidence="14">3.5.4.1</ecNumber>
    </recommendedName>
    <alternativeName>
        <fullName evidence="16">Cytosine aminohydrolase</fullName>
    </alternativeName>
</protein>
<dbReference type="EMBL" id="ML211323">
    <property type="protein sequence ID" value="TFK84343.1"/>
    <property type="molecule type" value="Genomic_DNA"/>
</dbReference>
<keyword evidence="10" id="KW-0539">Nucleus</keyword>
<dbReference type="Proteomes" id="UP000308197">
    <property type="component" value="Unassembled WGS sequence"/>
</dbReference>
<organism evidence="18 19">
    <name type="scientific">Polyporus arcularius HHB13444</name>
    <dbReference type="NCBI Taxonomy" id="1314778"/>
    <lineage>
        <taxon>Eukaryota</taxon>
        <taxon>Fungi</taxon>
        <taxon>Dikarya</taxon>
        <taxon>Basidiomycota</taxon>
        <taxon>Agaricomycotina</taxon>
        <taxon>Agaricomycetes</taxon>
        <taxon>Polyporales</taxon>
        <taxon>Polyporaceae</taxon>
        <taxon>Polyporus</taxon>
    </lineage>
</organism>
<keyword evidence="6" id="KW-0963">Cytoplasm</keyword>
<dbReference type="InterPro" id="IPR002125">
    <property type="entry name" value="CMP_dCMP_dom"/>
</dbReference>
<evidence type="ECO:0000256" key="14">
    <source>
        <dbReference type="ARBA" id="ARBA00066550"/>
    </source>
</evidence>
<dbReference type="STRING" id="1314778.A0A5C3PEP5"/>
<comment type="cofactor">
    <cofactor evidence="1">
        <name>Zn(2+)</name>
        <dbReference type="ChEBI" id="CHEBI:29105"/>
    </cofactor>
</comment>
<accession>A0A5C3PEP5</accession>
<dbReference type="InterPro" id="IPR016193">
    <property type="entry name" value="Cytidine_deaminase-like"/>
</dbReference>
<keyword evidence="9" id="KW-0862">Zinc</keyword>
<dbReference type="Pfam" id="PF00383">
    <property type="entry name" value="dCMP_cyt_deam_1"/>
    <property type="match status" value="1"/>
</dbReference>
<dbReference type="CDD" id="cd01285">
    <property type="entry name" value="nucleoside_deaminase"/>
    <property type="match status" value="1"/>
</dbReference>
<comment type="catalytic activity">
    <reaction evidence="11">
        <text>cytosine + H2O + H(+) = uracil + NH4(+)</text>
        <dbReference type="Rhea" id="RHEA:20605"/>
        <dbReference type="ChEBI" id="CHEBI:15377"/>
        <dbReference type="ChEBI" id="CHEBI:15378"/>
        <dbReference type="ChEBI" id="CHEBI:16040"/>
        <dbReference type="ChEBI" id="CHEBI:17568"/>
        <dbReference type="ChEBI" id="CHEBI:28938"/>
        <dbReference type="EC" id="3.5.4.1"/>
    </reaction>
</comment>
<dbReference type="GO" id="GO:0019858">
    <property type="term" value="P:cytosine metabolic process"/>
    <property type="evidence" value="ECO:0007669"/>
    <property type="project" value="UniProtKB-ARBA"/>
</dbReference>
<evidence type="ECO:0000256" key="15">
    <source>
        <dbReference type="ARBA" id="ARBA00074321"/>
    </source>
</evidence>
<dbReference type="FunFam" id="3.40.140.10:FF:000016">
    <property type="entry name" value="Cytosine deaminase"/>
    <property type="match status" value="1"/>
</dbReference>
<evidence type="ECO:0000256" key="8">
    <source>
        <dbReference type="ARBA" id="ARBA00022801"/>
    </source>
</evidence>
<dbReference type="InterPro" id="IPR016192">
    <property type="entry name" value="APOBEC/CMP_deaminase_Zn-bd"/>
</dbReference>
<evidence type="ECO:0000256" key="9">
    <source>
        <dbReference type="ARBA" id="ARBA00022833"/>
    </source>
</evidence>
<evidence type="ECO:0000259" key="17">
    <source>
        <dbReference type="PROSITE" id="PS51747"/>
    </source>
</evidence>
<evidence type="ECO:0000256" key="12">
    <source>
        <dbReference type="ARBA" id="ARBA00056232"/>
    </source>
</evidence>
<evidence type="ECO:0000256" key="13">
    <source>
        <dbReference type="ARBA" id="ARBA00060700"/>
    </source>
</evidence>
<evidence type="ECO:0000256" key="4">
    <source>
        <dbReference type="ARBA" id="ARBA00006576"/>
    </source>
</evidence>
<gene>
    <name evidence="18" type="ORF">K466DRAFT_553726</name>
</gene>
<dbReference type="PANTHER" id="PTHR11079:SF190">
    <property type="entry name" value="CYTOSINE DEAMINASE"/>
    <property type="match status" value="1"/>
</dbReference>
<dbReference type="GO" id="GO:0004131">
    <property type="term" value="F:cytosine deaminase activity"/>
    <property type="evidence" value="ECO:0007669"/>
    <property type="project" value="UniProtKB-EC"/>
</dbReference>
<evidence type="ECO:0000256" key="11">
    <source>
        <dbReference type="ARBA" id="ARBA00050113"/>
    </source>
</evidence>
<dbReference type="PROSITE" id="PS00903">
    <property type="entry name" value="CYT_DCMP_DEAMINASES_1"/>
    <property type="match status" value="1"/>
</dbReference>
<dbReference type="GO" id="GO:0046087">
    <property type="term" value="P:cytidine metabolic process"/>
    <property type="evidence" value="ECO:0007669"/>
    <property type="project" value="TreeGrafter"/>
</dbReference>
<comment type="similarity">
    <text evidence="4">Belongs to the cytidine and deoxycytidylate deaminase family.</text>
</comment>
<evidence type="ECO:0000256" key="2">
    <source>
        <dbReference type="ARBA" id="ARBA00004123"/>
    </source>
</evidence>
<dbReference type="PANTHER" id="PTHR11079">
    <property type="entry name" value="CYTOSINE DEAMINASE FAMILY MEMBER"/>
    <property type="match status" value="1"/>
</dbReference>
<evidence type="ECO:0000256" key="3">
    <source>
        <dbReference type="ARBA" id="ARBA00004496"/>
    </source>
</evidence>
<evidence type="ECO:0000313" key="18">
    <source>
        <dbReference type="EMBL" id="TFK84343.1"/>
    </source>
</evidence>
<dbReference type="PROSITE" id="PS51747">
    <property type="entry name" value="CYT_DCMP_DEAMINASES_2"/>
    <property type="match status" value="1"/>
</dbReference>
<feature type="domain" description="CMP/dCMP-type deaminase" evidence="17">
    <location>
        <begin position="12"/>
        <end position="135"/>
    </location>
</feature>
<dbReference type="GO" id="GO:0005634">
    <property type="term" value="C:nucleus"/>
    <property type="evidence" value="ECO:0007669"/>
    <property type="project" value="UniProtKB-SubCell"/>
</dbReference>
<comment type="pathway">
    <text evidence="13">Pyrimidine metabolism; UMP biosynthesis via salvage pathway; uracil from cytosine: step 1/1.</text>
</comment>
<name>A0A5C3PEP5_9APHY</name>
<comment type="subunit">
    <text evidence="5">Homodimer.</text>
</comment>
<keyword evidence="8" id="KW-0378">Hydrolase</keyword>
<dbReference type="GO" id="GO:0008655">
    <property type="term" value="P:pyrimidine-containing compound salvage"/>
    <property type="evidence" value="ECO:0007669"/>
    <property type="project" value="TreeGrafter"/>
</dbReference>
<dbReference type="GO" id="GO:0008270">
    <property type="term" value="F:zinc ion binding"/>
    <property type="evidence" value="ECO:0007669"/>
    <property type="project" value="InterPro"/>
</dbReference>
<dbReference type="InParanoid" id="A0A5C3PEP5"/>
<sequence length="167" mass="18268">MSLMTSASAIVAADKLGMDVAFENARKSYGEGGVPIGAALVYHGPGGEEPRVVGQGHNQRIQKSSPILHGEMAALENAGRLKSDVYRNSTMYTTLSPCSMCTGAILLYKIPRVVIGENVNFSKEEDLLRSRGVEVVVLEDERCTELMGRYIREKPEDWYEDIGETAV</sequence>
<dbReference type="EC" id="3.5.4.1" evidence="14"/>
<proteinExistence type="inferred from homology"/>
<evidence type="ECO:0000256" key="10">
    <source>
        <dbReference type="ARBA" id="ARBA00023242"/>
    </source>
</evidence>
<evidence type="ECO:0000256" key="6">
    <source>
        <dbReference type="ARBA" id="ARBA00022490"/>
    </source>
</evidence>
<keyword evidence="7" id="KW-0479">Metal-binding</keyword>